<keyword evidence="1" id="KW-1185">Reference proteome</keyword>
<proteinExistence type="predicted"/>
<evidence type="ECO:0000313" key="1">
    <source>
        <dbReference type="Proteomes" id="UP001652625"/>
    </source>
</evidence>
<dbReference type="RefSeq" id="XP_065650408.1">
    <property type="nucleotide sequence ID" value="XM_065794336.1"/>
</dbReference>
<organism evidence="1 2">
    <name type="scientific">Hydra vulgaris</name>
    <name type="common">Hydra</name>
    <name type="synonym">Hydra attenuata</name>
    <dbReference type="NCBI Taxonomy" id="6087"/>
    <lineage>
        <taxon>Eukaryota</taxon>
        <taxon>Metazoa</taxon>
        <taxon>Cnidaria</taxon>
        <taxon>Hydrozoa</taxon>
        <taxon>Hydroidolina</taxon>
        <taxon>Anthoathecata</taxon>
        <taxon>Aplanulata</taxon>
        <taxon>Hydridae</taxon>
        <taxon>Hydra</taxon>
    </lineage>
</organism>
<sequence length="157" mass="17960">MPFFKNRTNIICDDPTFSPDTVYIILKSLNPNECTGVDGNHPFPLKCCTDAFSLPLSLFFNKSYDTGIIPSMRLNVNITPLFKSGDKSEPPSYRPVSLTSVISKVMERILKATFMSHLENNNLLTKEQHGFSKKKNCCTNLIEFMDLKLKQWKIIYQ</sequence>
<dbReference type="PANTHER" id="PTHR33395:SF22">
    <property type="entry name" value="REVERSE TRANSCRIPTASE DOMAIN-CONTAINING PROTEIN"/>
    <property type="match status" value="1"/>
</dbReference>
<gene>
    <name evidence="2" type="primary">LOC136078559</name>
</gene>
<name>A0ABM4BMU1_HYDVU</name>
<accession>A0ABM4BMU1</accession>
<evidence type="ECO:0000313" key="2">
    <source>
        <dbReference type="RefSeq" id="XP_065650408.1"/>
    </source>
</evidence>
<dbReference type="GeneID" id="136078559"/>
<dbReference type="PANTHER" id="PTHR33395">
    <property type="entry name" value="TRANSCRIPTASE, PUTATIVE-RELATED-RELATED"/>
    <property type="match status" value="1"/>
</dbReference>
<dbReference type="Proteomes" id="UP001652625">
    <property type="component" value="Chromosome 03"/>
</dbReference>
<protein>
    <submittedName>
        <fullName evidence="2">Uncharacterized protein LOC136078559</fullName>
    </submittedName>
</protein>
<reference evidence="2" key="1">
    <citation type="submission" date="2025-08" db="UniProtKB">
        <authorList>
            <consortium name="RefSeq"/>
        </authorList>
    </citation>
    <scope>IDENTIFICATION</scope>
</reference>